<gene>
    <name evidence="1" type="ORF">HF519_26900</name>
</gene>
<dbReference type="Proteomes" id="UP000586918">
    <property type="component" value="Unassembled WGS sequence"/>
</dbReference>
<sequence>MAAAPAGAVPRRLAAVHAGRLAVRAESAAHTAMNAVMGLTFLAAL</sequence>
<dbReference type="AlphaFoldDB" id="A0A848DRJ6"/>
<name>A0A848DRJ6_9PSEU</name>
<comment type="caution">
    <text evidence="1">The sequence shown here is derived from an EMBL/GenBank/DDBJ whole genome shotgun (WGS) entry which is preliminary data.</text>
</comment>
<dbReference type="RefSeq" id="WP_169415785.1">
    <property type="nucleotide sequence ID" value="NZ_JAAXKZ010000157.1"/>
</dbReference>
<keyword evidence="2" id="KW-1185">Reference proteome</keyword>
<accession>A0A848DRJ6</accession>
<dbReference type="EMBL" id="JAAXKZ010000157">
    <property type="protein sequence ID" value="NMH95119.1"/>
    <property type="molecule type" value="Genomic_DNA"/>
</dbReference>
<evidence type="ECO:0000313" key="1">
    <source>
        <dbReference type="EMBL" id="NMH95119.1"/>
    </source>
</evidence>
<reference evidence="1 2" key="1">
    <citation type="submission" date="2020-04" db="EMBL/GenBank/DDBJ databases">
        <authorList>
            <person name="Klaysubun C."/>
            <person name="Duangmal K."/>
            <person name="Lipun K."/>
        </authorList>
    </citation>
    <scope>NUCLEOTIDE SEQUENCE [LARGE SCALE GENOMIC DNA]</scope>
    <source>
        <strain evidence="1 2">DSM 45300</strain>
    </source>
</reference>
<proteinExistence type="predicted"/>
<evidence type="ECO:0000313" key="2">
    <source>
        <dbReference type="Proteomes" id="UP000586918"/>
    </source>
</evidence>
<organism evidence="1 2">
    <name type="scientific">Pseudonocardia bannensis</name>
    <dbReference type="NCBI Taxonomy" id="630973"/>
    <lineage>
        <taxon>Bacteria</taxon>
        <taxon>Bacillati</taxon>
        <taxon>Actinomycetota</taxon>
        <taxon>Actinomycetes</taxon>
        <taxon>Pseudonocardiales</taxon>
        <taxon>Pseudonocardiaceae</taxon>
        <taxon>Pseudonocardia</taxon>
    </lineage>
</organism>
<protein>
    <submittedName>
        <fullName evidence="1">Uncharacterized protein</fullName>
    </submittedName>
</protein>